<evidence type="ECO:0000313" key="2">
    <source>
        <dbReference type="Proteomes" id="UP000293433"/>
    </source>
</evidence>
<dbReference type="AlphaFoldDB" id="A0A4Q7LSL9"/>
<accession>A0A4Q7LSL9</accession>
<organism evidence="1 2">
    <name type="scientific">Sphaerotilus mobilis</name>
    <dbReference type="NCBI Taxonomy" id="47994"/>
    <lineage>
        <taxon>Bacteria</taxon>
        <taxon>Pseudomonadati</taxon>
        <taxon>Pseudomonadota</taxon>
        <taxon>Betaproteobacteria</taxon>
        <taxon>Burkholderiales</taxon>
        <taxon>Sphaerotilaceae</taxon>
        <taxon>Sphaerotilus</taxon>
    </lineage>
</organism>
<dbReference type="OrthoDB" id="9180730at2"/>
<comment type="caution">
    <text evidence="1">The sequence shown here is derived from an EMBL/GenBank/DDBJ whole genome shotgun (WGS) entry which is preliminary data.</text>
</comment>
<gene>
    <name evidence="1" type="ORF">EV685_1516</name>
</gene>
<dbReference type="Proteomes" id="UP000293433">
    <property type="component" value="Unassembled WGS sequence"/>
</dbReference>
<keyword evidence="2" id="KW-1185">Reference proteome</keyword>
<evidence type="ECO:0000313" key="1">
    <source>
        <dbReference type="EMBL" id="RZS56958.1"/>
    </source>
</evidence>
<reference evidence="1 2" key="1">
    <citation type="submission" date="2019-02" db="EMBL/GenBank/DDBJ databases">
        <title>Genomic Encyclopedia of Type Strains, Phase IV (KMG-IV): sequencing the most valuable type-strain genomes for metagenomic binning, comparative biology and taxonomic classification.</title>
        <authorList>
            <person name="Goeker M."/>
        </authorList>
    </citation>
    <scope>NUCLEOTIDE SEQUENCE [LARGE SCALE GENOMIC DNA]</scope>
    <source>
        <strain evidence="1 2">DSM 10617</strain>
    </source>
</reference>
<proteinExistence type="predicted"/>
<protein>
    <submittedName>
        <fullName evidence="1">Uncharacterized protein</fullName>
    </submittedName>
</protein>
<dbReference type="RefSeq" id="WP_130481376.1">
    <property type="nucleotide sequence ID" value="NZ_SGWV01000008.1"/>
</dbReference>
<dbReference type="EMBL" id="SGWV01000008">
    <property type="protein sequence ID" value="RZS56958.1"/>
    <property type="molecule type" value="Genomic_DNA"/>
</dbReference>
<name>A0A4Q7LSL9_9BURK</name>
<sequence>MGQARQRGSLAQRQQAAIDQKLALRPKFITCNHCQATLTAMDAVDVSALPGITAAFEAHCPHCEHDTYAIKGEPEAVARLHAAIEQAAGGSSGAGTVPAANKG</sequence>